<keyword evidence="9" id="KW-1185">Reference proteome</keyword>
<dbReference type="NCBIfam" id="NF010062">
    <property type="entry name" value="PRK13540.1"/>
    <property type="match status" value="1"/>
</dbReference>
<evidence type="ECO:0000256" key="6">
    <source>
        <dbReference type="ARBA" id="ARBA00023136"/>
    </source>
</evidence>
<dbReference type="STRING" id="45071.Lpar_2022"/>
<keyword evidence="4 8" id="KW-0067">ATP-binding</keyword>
<organism evidence="8 9">
    <name type="scientific">Legionella parisiensis</name>
    <dbReference type="NCBI Taxonomy" id="45071"/>
    <lineage>
        <taxon>Bacteria</taxon>
        <taxon>Pseudomonadati</taxon>
        <taxon>Pseudomonadota</taxon>
        <taxon>Gammaproteobacteria</taxon>
        <taxon>Legionellales</taxon>
        <taxon>Legionellaceae</taxon>
        <taxon>Legionella</taxon>
    </lineage>
</organism>
<evidence type="ECO:0000256" key="2">
    <source>
        <dbReference type="ARBA" id="ARBA00022741"/>
    </source>
</evidence>
<dbReference type="PROSITE" id="PS50893">
    <property type="entry name" value="ABC_TRANSPORTER_2"/>
    <property type="match status" value="1"/>
</dbReference>
<keyword evidence="1" id="KW-0813">Transport</keyword>
<dbReference type="InterPro" id="IPR003593">
    <property type="entry name" value="AAA+_ATPase"/>
</dbReference>
<evidence type="ECO:0000256" key="5">
    <source>
        <dbReference type="ARBA" id="ARBA00022967"/>
    </source>
</evidence>
<dbReference type="PATRIC" id="fig|45071.6.peg.2166"/>
<evidence type="ECO:0000313" key="8">
    <source>
        <dbReference type="EMBL" id="OEH47868.1"/>
    </source>
</evidence>
<dbReference type="SMART" id="SM00382">
    <property type="entry name" value="AAA"/>
    <property type="match status" value="1"/>
</dbReference>
<dbReference type="InterPro" id="IPR003439">
    <property type="entry name" value="ABC_transporter-like_ATP-bd"/>
</dbReference>
<evidence type="ECO:0000256" key="1">
    <source>
        <dbReference type="ARBA" id="ARBA00022448"/>
    </source>
</evidence>
<keyword evidence="6" id="KW-0472">Membrane</keyword>
<dbReference type="GO" id="GO:0005524">
    <property type="term" value="F:ATP binding"/>
    <property type="evidence" value="ECO:0007669"/>
    <property type="project" value="UniProtKB-KW"/>
</dbReference>
<protein>
    <submittedName>
        <fullName evidence="8">Cytochrome c biogenesis ATP-binding export protein CcmA</fullName>
    </submittedName>
</protein>
<dbReference type="Proteomes" id="UP000095229">
    <property type="component" value="Unassembled WGS sequence"/>
</dbReference>
<evidence type="ECO:0000259" key="7">
    <source>
        <dbReference type="PROSITE" id="PS50893"/>
    </source>
</evidence>
<dbReference type="GO" id="GO:0016887">
    <property type="term" value="F:ATP hydrolysis activity"/>
    <property type="evidence" value="ECO:0007669"/>
    <property type="project" value="InterPro"/>
</dbReference>
<evidence type="ECO:0000256" key="3">
    <source>
        <dbReference type="ARBA" id="ARBA00022748"/>
    </source>
</evidence>
<feature type="domain" description="ABC transporter" evidence="7">
    <location>
        <begin position="59"/>
        <end position="265"/>
    </location>
</feature>
<dbReference type="GO" id="GO:0022857">
    <property type="term" value="F:transmembrane transporter activity"/>
    <property type="evidence" value="ECO:0007669"/>
    <property type="project" value="InterPro"/>
</dbReference>
<dbReference type="SUPFAM" id="SSF52540">
    <property type="entry name" value="P-loop containing nucleoside triphosphate hydrolases"/>
    <property type="match status" value="1"/>
</dbReference>
<dbReference type="AlphaFoldDB" id="A0A1E5JUZ8"/>
<dbReference type="EMBL" id="LSOG01000036">
    <property type="protein sequence ID" value="OEH47868.1"/>
    <property type="molecule type" value="Genomic_DNA"/>
</dbReference>
<dbReference type="NCBIfam" id="TIGR01189">
    <property type="entry name" value="ccmA"/>
    <property type="match status" value="1"/>
</dbReference>
<dbReference type="GO" id="GO:0017004">
    <property type="term" value="P:cytochrome complex assembly"/>
    <property type="evidence" value="ECO:0007669"/>
    <property type="project" value="UniProtKB-KW"/>
</dbReference>
<dbReference type="InterPro" id="IPR027417">
    <property type="entry name" value="P-loop_NTPase"/>
</dbReference>
<evidence type="ECO:0000256" key="4">
    <source>
        <dbReference type="ARBA" id="ARBA00022840"/>
    </source>
</evidence>
<keyword evidence="5" id="KW-1278">Translocase</keyword>
<keyword evidence="3" id="KW-0201">Cytochrome c-type biogenesis</keyword>
<name>A0A1E5JUZ8_9GAMM</name>
<sequence>MNLKNLFCFLVQVLFLYKVQPRKSKAGFGIISSKFFRFCSLRPQLNKYQPNEVYHWPMLDVINLDFDYQDQPLISKVSFHLPAGGLLHLRGRNGAGKTTLLKLIAGLYQPLQGEIEFFGQNIAEDYSAYQRQVCFVGHKTGINPNLTLKENCFFDLHYATSSQSIKEEGHYKLEELASIFKLEQHLDVHCGLLSAGQRRQAGLLRLWFSNVKLWLLDEPLIALDDKAITLIMDKIAAHRKQGGSVLLTSHQQLPLNSSDYEEYCL</sequence>
<dbReference type="Pfam" id="PF00005">
    <property type="entry name" value="ABC_tran"/>
    <property type="match status" value="1"/>
</dbReference>
<comment type="caution">
    <text evidence="8">The sequence shown here is derived from an EMBL/GenBank/DDBJ whole genome shotgun (WGS) entry which is preliminary data.</text>
</comment>
<dbReference type="PANTHER" id="PTHR43499">
    <property type="entry name" value="ABC TRANSPORTER I FAMILY MEMBER 1"/>
    <property type="match status" value="1"/>
</dbReference>
<accession>A0A1E5JUZ8</accession>
<dbReference type="Gene3D" id="3.40.50.300">
    <property type="entry name" value="P-loop containing nucleotide triphosphate hydrolases"/>
    <property type="match status" value="1"/>
</dbReference>
<evidence type="ECO:0000313" key="9">
    <source>
        <dbReference type="Proteomes" id="UP000095229"/>
    </source>
</evidence>
<proteinExistence type="predicted"/>
<dbReference type="InterPro" id="IPR005895">
    <property type="entry name" value="ABC_transptr_haem_export_CcmA"/>
</dbReference>
<gene>
    <name evidence="8" type="primary">ccmA</name>
    <name evidence="8" type="ORF">lpari_01056</name>
</gene>
<dbReference type="PANTHER" id="PTHR43499:SF1">
    <property type="entry name" value="ABC TRANSPORTER I FAMILY MEMBER 1"/>
    <property type="match status" value="1"/>
</dbReference>
<keyword evidence="2" id="KW-0547">Nucleotide-binding</keyword>
<reference evidence="8 9" key="1">
    <citation type="submission" date="2016-02" db="EMBL/GenBank/DDBJ databases">
        <title>Secondary metabolites in Legionella.</title>
        <authorList>
            <person name="Tobias N.J."/>
            <person name="Bode H.B."/>
        </authorList>
    </citation>
    <scope>NUCLEOTIDE SEQUENCE [LARGE SCALE GENOMIC DNA]</scope>
    <source>
        <strain evidence="8 9">DSM 19216</strain>
    </source>
</reference>